<organism evidence="2 3">
    <name type="scientific">Duganella guangzhouensis</name>
    <dbReference type="NCBI Taxonomy" id="2666084"/>
    <lineage>
        <taxon>Bacteria</taxon>
        <taxon>Pseudomonadati</taxon>
        <taxon>Pseudomonadota</taxon>
        <taxon>Betaproteobacteria</taxon>
        <taxon>Burkholderiales</taxon>
        <taxon>Oxalobacteraceae</taxon>
        <taxon>Telluria group</taxon>
        <taxon>Duganella</taxon>
    </lineage>
</organism>
<accession>A0A6I2KTL3</accession>
<comment type="caution">
    <text evidence="2">The sequence shown here is derived from an EMBL/GenBank/DDBJ whole genome shotgun (WGS) entry which is preliminary data.</text>
</comment>
<sequence>METQTTQHNEQLAAVDRRLVAVETSVAVLTQNVAGLTQNVAVLTEKVAALTVDVAVLAKTSASKEDLAHLETRLMKWMITTLVGVAALNSTMVLIVVKLMQT</sequence>
<evidence type="ECO:0008006" key="4">
    <source>
        <dbReference type="Google" id="ProtNLM"/>
    </source>
</evidence>
<reference evidence="2 3" key="1">
    <citation type="submission" date="2019-11" db="EMBL/GenBank/DDBJ databases">
        <title>Novel species isolated from a subtropical stream in China.</title>
        <authorList>
            <person name="Lu H."/>
        </authorList>
    </citation>
    <scope>NUCLEOTIDE SEQUENCE [LARGE SCALE GENOMIC DNA]</scope>
    <source>
        <strain evidence="2 3">FT80W</strain>
    </source>
</reference>
<dbReference type="AlphaFoldDB" id="A0A6I2KTL3"/>
<dbReference type="RefSeq" id="WP_154372417.1">
    <property type="nucleotide sequence ID" value="NZ_WKJK01000001.1"/>
</dbReference>
<evidence type="ECO:0000313" key="2">
    <source>
        <dbReference type="EMBL" id="MRW88660.1"/>
    </source>
</evidence>
<keyword evidence="1" id="KW-1133">Transmembrane helix</keyword>
<protein>
    <recommendedName>
        <fullName evidence="4">DUF1640 domain-containing protein</fullName>
    </recommendedName>
</protein>
<feature type="transmembrane region" description="Helical" evidence="1">
    <location>
        <begin position="77"/>
        <end position="97"/>
    </location>
</feature>
<name>A0A6I2KTL3_9BURK</name>
<proteinExistence type="predicted"/>
<dbReference type="EMBL" id="WKJK01000001">
    <property type="protein sequence ID" value="MRW88660.1"/>
    <property type="molecule type" value="Genomic_DNA"/>
</dbReference>
<keyword evidence="1" id="KW-0472">Membrane</keyword>
<evidence type="ECO:0000313" key="3">
    <source>
        <dbReference type="Proteomes" id="UP000433309"/>
    </source>
</evidence>
<dbReference type="Gene3D" id="1.20.5.170">
    <property type="match status" value="1"/>
</dbReference>
<gene>
    <name evidence="2" type="ORF">GJ699_01515</name>
</gene>
<dbReference type="Proteomes" id="UP000433309">
    <property type="component" value="Unassembled WGS sequence"/>
</dbReference>
<evidence type="ECO:0000256" key="1">
    <source>
        <dbReference type="SAM" id="Phobius"/>
    </source>
</evidence>
<keyword evidence="1" id="KW-0812">Transmembrane</keyword>
<keyword evidence="3" id="KW-1185">Reference proteome</keyword>